<dbReference type="InterPro" id="IPR002622">
    <property type="entry name" value="Transposase_14"/>
</dbReference>
<evidence type="ECO:0000313" key="3">
    <source>
        <dbReference type="Proteomes" id="UP001228171"/>
    </source>
</evidence>
<proteinExistence type="predicted"/>
<dbReference type="RefSeq" id="WP_305935310.1">
    <property type="nucleotide sequence ID" value="NZ_JAVAJI010000001.1"/>
</dbReference>
<gene>
    <name evidence="2" type="ORF">Q8P09_00495</name>
</gene>
<evidence type="ECO:0000259" key="1">
    <source>
        <dbReference type="Pfam" id="PF01710"/>
    </source>
</evidence>
<protein>
    <submittedName>
        <fullName evidence="2">IS630 transposase-related protein</fullName>
    </submittedName>
</protein>
<sequence>MTYSLDYRKQVLKSLADGMTFAEAASFYDISPTTIQKWKKRLHSKSTRNVTPSKIPDDALRKDIERYPDDYHYERARRFNCTAPAICEALKRLGISQKKDLRASKSMSNKKSGVSE</sequence>
<dbReference type="SUPFAM" id="SSF46689">
    <property type="entry name" value="Homeodomain-like"/>
    <property type="match status" value="1"/>
</dbReference>
<accession>A0ABT9HCR4</accession>
<dbReference type="InterPro" id="IPR009057">
    <property type="entry name" value="Homeodomain-like_sf"/>
</dbReference>
<dbReference type="EMBL" id="JAVAJI010000001">
    <property type="protein sequence ID" value="MDP4543564.1"/>
    <property type="molecule type" value="Genomic_DNA"/>
</dbReference>
<evidence type="ECO:0000313" key="2">
    <source>
        <dbReference type="EMBL" id="MDP4543564.1"/>
    </source>
</evidence>
<name>A0ABT9HCR4_9GAMM</name>
<comment type="caution">
    <text evidence="2">The sequence shown here is derived from an EMBL/GenBank/DDBJ whole genome shotgun (WGS) entry which is preliminary data.</text>
</comment>
<reference evidence="2 3" key="1">
    <citation type="submission" date="2023-08" db="EMBL/GenBank/DDBJ databases">
        <authorList>
            <person name="Kumar R."/>
        </authorList>
    </citation>
    <scope>NUCLEOTIDE SEQUENCE [LARGE SCALE GENOMIC DNA]</scope>
    <source>
        <strain evidence="2 3">LUR13</strain>
    </source>
</reference>
<dbReference type="Pfam" id="PF01710">
    <property type="entry name" value="HTH_Tnp_IS630"/>
    <property type="match status" value="1"/>
</dbReference>
<organism evidence="2 3">
    <name type="scientific">Psychrobacter faecalis</name>
    <dbReference type="NCBI Taxonomy" id="180588"/>
    <lineage>
        <taxon>Bacteria</taxon>
        <taxon>Pseudomonadati</taxon>
        <taxon>Pseudomonadota</taxon>
        <taxon>Gammaproteobacteria</taxon>
        <taxon>Moraxellales</taxon>
        <taxon>Moraxellaceae</taxon>
        <taxon>Psychrobacter</taxon>
    </lineage>
</organism>
<feature type="domain" description="Transposase Synechocystis PCC 6803" evidence="1">
    <location>
        <begin position="1"/>
        <end position="110"/>
    </location>
</feature>
<keyword evidence="3" id="KW-1185">Reference proteome</keyword>
<dbReference type="Proteomes" id="UP001228171">
    <property type="component" value="Unassembled WGS sequence"/>
</dbReference>